<dbReference type="EMBL" id="RBNL01003845">
    <property type="protein sequence ID" value="RML43569.1"/>
    <property type="molecule type" value="Genomic_DNA"/>
</dbReference>
<reference evidence="4 5" key="1">
    <citation type="submission" date="2018-08" db="EMBL/GenBank/DDBJ databases">
        <title>Recombination of ecologically and evolutionarily significant loci maintains genetic cohesion in the Pseudomonas syringae species complex.</title>
        <authorList>
            <person name="Dillon M."/>
            <person name="Thakur S."/>
            <person name="Almeida R.N.D."/>
            <person name="Weir B.S."/>
            <person name="Guttman D.S."/>
        </authorList>
    </citation>
    <scope>NUCLEOTIDE SEQUENCE [LARGE SCALE GENOMIC DNA]</scope>
    <source>
        <strain evidence="4 5">88_10</strain>
    </source>
</reference>
<evidence type="ECO:0000259" key="3">
    <source>
        <dbReference type="PROSITE" id="PS50887"/>
    </source>
</evidence>
<evidence type="ECO:0000313" key="5">
    <source>
        <dbReference type="Proteomes" id="UP000282378"/>
    </source>
</evidence>
<dbReference type="GO" id="GO:0052621">
    <property type="term" value="F:diguanylate cyclase activity"/>
    <property type="evidence" value="ECO:0007669"/>
    <property type="project" value="UniProtKB-EC"/>
</dbReference>
<dbReference type="EC" id="2.7.7.65" evidence="1"/>
<dbReference type="GO" id="GO:0005886">
    <property type="term" value="C:plasma membrane"/>
    <property type="evidence" value="ECO:0007669"/>
    <property type="project" value="TreeGrafter"/>
</dbReference>
<dbReference type="Gene3D" id="3.30.70.270">
    <property type="match status" value="1"/>
</dbReference>
<comment type="catalytic activity">
    <reaction evidence="2">
        <text>2 GTP = 3',3'-c-di-GMP + 2 diphosphate</text>
        <dbReference type="Rhea" id="RHEA:24898"/>
        <dbReference type="ChEBI" id="CHEBI:33019"/>
        <dbReference type="ChEBI" id="CHEBI:37565"/>
        <dbReference type="ChEBI" id="CHEBI:58805"/>
        <dbReference type="EC" id="2.7.7.65"/>
    </reaction>
</comment>
<gene>
    <name evidence="4" type="ORF">APX70_01298</name>
</gene>
<comment type="caution">
    <text evidence="4">The sequence shown here is derived from an EMBL/GenBank/DDBJ whole genome shotgun (WGS) entry which is preliminary data.</text>
</comment>
<accession>A0A3M2VWC4</accession>
<proteinExistence type="predicted"/>
<dbReference type="PANTHER" id="PTHR45138:SF9">
    <property type="entry name" value="DIGUANYLATE CYCLASE DGCM-RELATED"/>
    <property type="match status" value="1"/>
</dbReference>
<dbReference type="InterPro" id="IPR000160">
    <property type="entry name" value="GGDEF_dom"/>
</dbReference>
<dbReference type="GO" id="GO:1902201">
    <property type="term" value="P:negative regulation of bacterial-type flagellum-dependent cell motility"/>
    <property type="evidence" value="ECO:0007669"/>
    <property type="project" value="TreeGrafter"/>
</dbReference>
<dbReference type="InterPro" id="IPR050469">
    <property type="entry name" value="Diguanylate_Cyclase"/>
</dbReference>
<dbReference type="Pfam" id="PF00990">
    <property type="entry name" value="GGDEF"/>
    <property type="match status" value="1"/>
</dbReference>
<evidence type="ECO:0000256" key="1">
    <source>
        <dbReference type="ARBA" id="ARBA00012528"/>
    </source>
</evidence>
<evidence type="ECO:0000256" key="2">
    <source>
        <dbReference type="ARBA" id="ARBA00034247"/>
    </source>
</evidence>
<dbReference type="InterPro" id="IPR043128">
    <property type="entry name" value="Rev_trsase/Diguanyl_cyclase"/>
</dbReference>
<dbReference type="GO" id="GO:0043709">
    <property type="term" value="P:cell adhesion involved in single-species biofilm formation"/>
    <property type="evidence" value="ECO:0007669"/>
    <property type="project" value="TreeGrafter"/>
</dbReference>
<name>A0A3M2VWC4_PSEYM</name>
<evidence type="ECO:0000313" key="4">
    <source>
        <dbReference type="EMBL" id="RML43569.1"/>
    </source>
</evidence>
<dbReference type="InterPro" id="IPR029787">
    <property type="entry name" value="Nucleotide_cyclase"/>
</dbReference>
<dbReference type="AlphaFoldDB" id="A0A3M2VWC4"/>
<sequence>MESLEIPEAGPVTISLGVAELSPGETAASLIQRADKVLYQAKRLGRNRVEIAQADDPAY</sequence>
<dbReference type="SUPFAM" id="SSF55073">
    <property type="entry name" value="Nucleotide cyclase"/>
    <property type="match status" value="1"/>
</dbReference>
<organism evidence="4 5">
    <name type="scientific">Pseudomonas syringae pv. maculicola</name>
    <dbReference type="NCBI Taxonomy" id="59511"/>
    <lineage>
        <taxon>Bacteria</taxon>
        <taxon>Pseudomonadati</taxon>
        <taxon>Pseudomonadota</taxon>
        <taxon>Gammaproteobacteria</taxon>
        <taxon>Pseudomonadales</taxon>
        <taxon>Pseudomonadaceae</taxon>
        <taxon>Pseudomonas</taxon>
    </lineage>
</organism>
<protein>
    <recommendedName>
        <fullName evidence="1">diguanylate cyclase</fullName>
        <ecNumber evidence="1">2.7.7.65</ecNumber>
    </recommendedName>
</protein>
<feature type="domain" description="GGDEF" evidence="3">
    <location>
        <begin position="1"/>
        <end position="54"/>
    </location>
</feature>
<dbReference type="PROSITE" id="PS50887">
    <property type="entry name" value="GGDEF"/>
    <property type="match status" value="1"/>
</dbReference>
<dbReference type="Proteomes" id="UP000282378">
    <property type="component" value="Unassembled WGS sequence"/>
</dbReference>
<dbReference type="PANTHER" id="PTHR45138">
    <property type="entry name" value="REGULATORY COMPONENTS OF SENSORY TRANSDUCTION SYSTEM"/>
    <property type="match status" value="1"/>
</dbReference>